<name>A0A0A2J623_PENEN</name>
<protein>
    <submittedName>
        <fullName evidence="2">Uncharacterized protein</fullName>
    </submittedName>
</protein>
<evidence type="ECO:0000313" key="3">
    <source>
        <dbReference type="Proteomes" id="UP000030143"/>
    </source>
</evidence>
<comment type="caution">
    <text evidence="2">The sequence shown here is derived from an EMBL/GenBank/DDBJ whole genome shotgun (WGS) entry which is preliminary data.</text>
</comment>
<dbReference type="STRING" id="27334.A0A0A2J623"/>
<evidence type="ECO:0000313" key="2">
    <source>
        <dbReference type="EMBL" id="KGO61685.1"/>
    </source>
</evidence>
<sequence>MMSTSKRVLEGLEHSKAKRVCRPAPLDLEYSSGLPTHLANGDNLSPFVIQNGQPSPIPGELFSQVLNINGSSKTVFTKLVNGDDLSPRLVQQIGQPSPIPHALINKSLSINETSEVTRPQGPFLFSSNQGNTQSTGEFNPRLSTPNDGASNTVNVNWPLPYTRSVGPVNEDGFAVITQTWYDYSSMTDSDSQSSFNPEFFPTPRTRTRVQYFGRPDGRSRKKPRFILGFRRGCPQCYHRVPGHMSHIVFLESPDSRFL</sequence>
<dbReference type="RefSeq" id="XP_016602383.1">
    <property type="nucleotide sequence ID" value="XM_016738866.1"/>
</dbReference>
<feature type="region of interest" description="Disordered" evidence="1">
    <location>
        <begin position="125"/>
        <end position="151"/>
    </location>
</feature>
<keyword evidence="3" id="KW-1185">Reference proteome</keyword>
<reference evidence="2 3" key="1">
    <citation type="journal article" date="2015" name="Mol. Plant Microbe Interact.">
        <title>Genome, transcriptome, and functional analyses of Penicillium expansum provide new insights into secondary metabolism and pathogenicity.</title>
        <authorList>
            <person name="Ballester A.R."/>
            <person name="Marcet-Houben M."/>
            <person name="Levin E."/>
            <person name="Sela N."/>
            <person name="Selma-Lazaro C."/>
            <person name="Carmona L."/>
            <person name="Wisniewski M."/>
            <person name="Droby S."/>
            <person name="Gonzalez-Candelas L."/>
            <person name="Gabaldon T."/>
        </authorList>
    </citation>
    <scope>NUCLEOTIDE SEQUENCE [LARGE SCALE GENOMIC DNA]</scope>
    <source>
        <strain evidence="2 3">MD-8</strain>
    </source>
</reference>
<organism evidence="2 3">
    <name type="scientific">Penicillium expansum</name>
    <name type="common">Blue mold rot fungus</name>
    <dbReference type="NCBI Taxonomy" id="27334"/>
    <lineage>
        <taxon>Eukaryota</taxon>
        <taxon>Fungi</taxon>
        <taxon>Dikarya</taxon>
        <taxon>Ascomycota</taxon>
        <taxon>Pezizomycotina</taxon>
        <taxon>Eurotiomycetes</taxon>
        <taxon>Eurotiomycetidae</taxon>
        <taxon>Eurotiales</taxon>
        <taxon>Aspergillaceae</taxon>
        <taxon>Penicillium</taxon>
    </lineage>
</organism>
<dbReference type="HOGENOM" id="CLU_1078092_0_0_1"/>
<dbReference type="Proteomes" id="UP000030143">
    <property type="component" value="Unassembled WGS sequence"/>
</dbReference>
<accession>A0A0A2J623</accession>
<dbReference type="AlphaFoldDB" id="A0A0A2J623"/>
<gene>
    <name evidence="2" type="ORF">PEX2_015900</name>
</gene>
<evidence type="ECO:0000256" key="1">
    <source>
        <dbReference type="SAM" id="MobiDB-lite"/>
    </source>
</evidence>
<dbReference type="VEuPathDB" id="FungiDB:PEXP_086850"/>
<dbReference type="EMBL" id="JQFZ01000029">
    <property type="protein sequence ID" value="KGO61685.1"/>
    <property type="molecule type" value="Genomic_DNA"/>
</dbReference>
<dbReference type="GeneID" id="27674285"/>
<proteinExistence type="predicted"/>